<gene>
    <name evidence="2" type="ORF">HAX54_019356</name>
</gene>
<accession>A0ABS8UR91</accession>
<comment type="caution">
    <text evidence="2">The sequence shown here is derived from an EMBL/GenBank/DDBJ whole genome shotgun (WGS) entry which is preliminary data.</text>
</comment>
<dbReference type="Proteomes" id="UP000823775">
    <property type="component" value="Unassembled WGS sequence"/>
</dbReference>
<reference evidence="2 3" key="1">
    <citation type="journal article" date="2021" name="BMC Genomics">
        <title>Datura genome reveals duplications of psychoactive alkaloid biosynthetic genes and high mutation rate following tissue culture.</title>
        <authorList>
            <person name="Rajewski A."/>
            <person name="Carter-House D."/>
            <person name="Stajich J."/>
            <person name="Litt A."/>
        </authorList>
    </citation>
    <scope>NUCLEOTIDE SEQUENCE [LARGE SCALE GENOMIC DNA]</scope>
    <source>
        <strain evidence="2">AR-01</strain>
    </source>
</reference>
<evidence type="ECO:0000313" key="2">
    <source>
        <dbReference type="EMBL" id="MCD9560631.1"/>
    </source>
</evidence>
<name>A0ABS8UR91_DATST</name>
<proteinExistence type="predicted"/>
<keyword evidence="1" id="KW-0472">Membrane</keyword>
<evidence type="ECO:0000256" key="1">
    <source>
        <dbReference type="SAM" id="Phobius"/>
    </source>
</evidence>
<organism evidence="2 3">
    <name type="scientific">Datura stramonium</name>
    <name type="common">Jimsonweed</name>
    <name type="synonym">Common thornapple</name>
    <dbReference type="NCBI Taxonomy" id="4076"/>
    <lineage>
        <taxon>Eukaryota</taxon>
        <taxon>Viridiplantae</taxon>
        <taxon>Streptophyta</taxon>
        <taxon>Embryophyta</taxon>
        <taxon>Tracheophyta</taxon>
        <taxon>Spermatophyta</taxon>
        <taxon>Magnoliopsida</taxon>
        <taxon>eudicotyledons</taxon>
        <taxon>Gunneridae</taxon>
        <taxon>Pentapetalae</taxon>
        <taxon>asterids</taxon>
        <taxon>lamiids</taxon>
        <taxon>Solanales</taxon>
        <taxon>Solanaceae</taxon>
        <taxon>Solanoideae</taxon>
        <taxon>Datureae</taxon>
        <taxon>Datura</taxon>
    </lineage>
</organism>
<keyword evidence="3" id="KW-1185">Reference proteome</keyword>
<dbReference type="EMBL" id="JACEIK010002351">
    <property type="protein sequence ID" value="MCD9560631.1"/>
    <property type="molecule type" value="Genomic_DNA"/>
</dbReference>
<sequence>MGVEQCKVHEEIEMLAPILKNLKAPNELGDIQIYISVSSVVKIIPDACNSQIISHLAALVLPWQCSSSLNYVFPQYSIRKMSVFERSSFRIKARYSSDTFGSHEEPPFQGGNGEASSAPPVAVRISLRLWLPIASLVLTSGGFFVLLLYPCHLLDLLL</sequence>
<evidence type="ECO:0000313" key="3">
    <source>
        <dbReference type="Proteomes" id="UP000823775"/>
    </source>
</evidence>
<keyword evidence="1" id="KW-0812">Transmembrane</keyword>
<keyword evidence="1" id="KW-1133">Transmembrane helix</keyword>
<feature type="transmembrane region" description="Helical" evidence="1">
    <location>
        <begin position="129"/>
        <end position="149"/>
    </location>
</feature>
<protein>
    <submittedName>
        <fullName evidence="2">Uncharacterized protein</fullName>
    </submittedName>
</protein>